<comment type="caution">
    <text evidence="2">The sequence shown here is derived from an EMBL/GenBank/DDBJ whole genome shotgun (WGS) entry which is preliminary data.</text>
</comment>
<dbReference type="GO" id="GO:0016787">
    <property type="term" value="F:hydrolase activity"/>
    <property type="evidence" value="ECO:0007669"/>
    <property type="project" value="UniProtKB-KW"/>
</dbReference>
<gene>
    <name evidence="2" type="ORF">J2Z17_000064</name>
</gene>
<dbReference type="InterPro" id="IPR029058">
    <property type="entry name" value="AB_hydrolase_fold"/>
</dbReference>
<accession>A0ABS4DSJ7</accession>
<dbReference type="Gene3D" id="3.40.50.1820">
    <property type="entry name" value="alpha/beta hydrolase"/>
    <property type="match status" value="2"/>
</dbReference>
<sequence>MAHADRFEIEEARDASPDATGRASLHPLTFAGTVGHYHPGAGDVGIVVCNPWGYDELCVRKFHRLLGDRLSGQGFPVLRYDHPGEGDALPVEGGAGLVRLTEGALAAADVLRAASGCERVIFYGIGLGATVALIAARSYFATGGLVIAAPVLSGRRYLREIDMRERIIRETLGLDLGTPPDAVTLAGFRMTERLAAELKPLKIGFEGLDAKLPVLVLERPDYAADAELLAALAAAGVKGEAVRFDGYGALMESPTTSVIPLSPIAAIAGWVKARFAGKVADAVPRFQPMHASQHFAEEVLTFGPEPGLFGVLTCPVATAPKATVIYLNTGYGHRIGWGGIWVRAARDLAGEGIASFRLDLSGIGDSPAQPGAPEQVIYSSQQLTDIGHAVRMLKQRSGGPIILVGRCSGAWSALHFAAISADVAAVVSVNQLRLIFDPAENLENALRVGARSLNDYRRRAFDIRILGRILKGEVNLPRAAINVLGQLRTKAMTRLAPHLGPLTRIGRFRRRLSTILRDLEIRAVPVSFANVRDDGSLDQMALYFGPDLSGLEAFSNLSLEIIENADHNLTPRAAQDQLIDIVRRAVDARV</sequence>
<keyword evidence="2" id="KW-0378">Hydrolase</keyword>
<dbReference type="Proteomes" id="UP000759443">
    <property type="component" value="Unassembled WGS sequence"/>
</dbReference>
<name>A0ABS4DSJ7_9HYPH</name>
<reference evidence="2 3" key="1">
    <citation type="submission" date="2021-03" db="EMBL/GenBank/DDBJ databases">
        <title>Genomic Encyclopedia of Type Strains, Phase IV (KMG-IV): sequencing the most valuable type-strain genomes for metagenomic binning, comparative biology and taxonomic classification.</title>
        <authorList>
            <person name="Goeker M."/>
        </authorList>
    </citation>
    <scope>NUCLEOTIDE SEQUENCE [LARGE SCALE GENOMIC DNA]</scope>
    <source>
        <strain evidence="2 3">DSM 21600</strain>
    </source>
</reference>
<evidence type="ECO:0000313" key="2">
    <source>
        <dbReference type="EMBL" id="MBP1848647.1"/>
    </source>
</evidence>
<dbReference type="RefSeq" id="WP_209941157.1">
    <property type="nucleotide sequence ID" value="NZ_JAGGJU010000001.1"/>
</dbReference>
<dbReference type="SUPFAM" id="SSF53474">
    <property type="entry name" value="alpha/beta-Hydrolases"/>
    <property type="match status" value="2"/>
</dbReference>
<organism evidence="2 3">
    <name type="scientific">Rhizobium halophytocola</name>
    <dbReference type="NCBI Taxonomy" id="735519"/>
    <lineage>
        <taxon>Bacteria</taxon>
        <taxon>Pseudomonadati</taxon>
        <taxon>Pseudomonadota</taxon>
        <taxon>Alphaproteobacteria</taxon>
        <taxon>Hyphomicrobiales</taxon>
        <taxon>Rhizobiaceae</taxon>
        <taxon>Rhizobium/Agrobacterium group</taxon>
        <taxon>Rhizobium</taxon>
    </lineage>
</organism>
<feature type="compositionally biased region" description="Basic and acidic residues" evidence="1">
    <location>
        <begin position="1"/>
        <end position="16"/>
    </location>
</feature>
<proteinExistence type="predicted"/>
<keyword evidence="3" id="KW-1185">Reference proteome</keyword>
<evidence type="ECO:0000256" key="1">
    <source>
        <dbReference type="SAM" id="MobiDB-lite"/>
    </source>
</evidence>
<dbReference type="EMBL" id="JAGGJU010000001">
    <property type="protein sequence ID" value="MBP1848647.1"/>
    <property type="molecule type" value="Genomic_DNA"/>
</dbReference>
<protein>
    <submittedName>
        <fullName evidence="2">Alpha-beta hydrolase superfamily lysophospholipase</fullName>
    </submittedName>
</protein>
<feature type="region of interest" description="Disordered" evidence="1">
    <location>
        <begin position="1"/>
        <end position="20"/>
    </location>
</feature>
<evidence type="ECO:0000313" key="3">
    <source>
        <dbReference type="Proteomes" id="UP000759443"/>
    </source>
</evidence>